<proteinExistence type="predicted"/>
<accession>A0A938B4A3</accession>
<dbReference type="EMBL" id="VGLS01000824">
    <property type="protein sequence ID" value="MBM3226201.1"/>
    <property type="molecule type" value="Genomic_DNA"/>
</dbReference>
<evidence type="ECO:0000313" key="2">
    <source>
        <dbReference type="Proteomes" id="UP000712673"/>
    </source>
</evidence>
<dbReference type="AlphaFoldDB" id="A0A938B4A3"/>
<gene>
    <name evidence="1" type="ORF">FJZ47_20745</name>
</gene>
<comment type="caution">
    <text evidence="1">The sequence shown here is derived from an EMBL/GenBank/DDBJ whole genome shotgun (WGS) entry which is preliminary data.</text>
</comment>
<protein>
    <submittedName>
        <fullName evidence="1">Uncharacterized protein</fullName>
    </submittedName>
</protein>
<dbReference type="Proteomes" id="UP000712673">
    <property type="component" value="Unassembled WGS sequence"/>
</dbReference>
<organism evidence="1 2">
    <name type="scientific">Tectimicrobiota bacterium</name>
    <dbReference type="NCBI Taxonomy" id="2528274"/>
    <lineage>
        <taxon>Bacteria</taxon>
        <taxon>Pseudomonadati</taxon>
        <taxon>Nitrospinota/Tectimicrobiota group</taxon>
        <taxon>Candidatus Tectimicrobiota</taxon>
    </lineage>
</organism>
<evidence type="ECO:0000313" key="1">
    <source>
        <dbReference type="EMBL" id="MBM3226201.1"/>
    </source>
</evidence>
<reference evidence="1" key="1">
    <citation type="submission" date="2019-03" db="EMBL/GenBank/DDBJ databases">
        <title>Lake Tanganyika Metagenome-Assembled Genomes (MAGs).</title>
        <authorList>
            <person name="Tran P."/>
        </authorList>
    </citation>
    <scope>NUCLEOTIDE SEQUENCE</scope>
    <source>
        <strain evidence="1">K_DeepCast_65m_m2_066</strain>
    </source>
</reference>
<sequence length="365" mass="38565">MAQEDDQGMAVLEVTGREAADPVAAIEWCYRQGWTDGLPVIPPTDERVGAFLTEIKRNRDEVLGGVPERRRFVTVEQVAANAVMAGCLPEYAPVVVAAVEAILQPVFNLVGPSASLGGSGILLVVHGPVVEQLQINCRNNLFGPGNRANATIGRALRLVLMNTCAAIPGLFDRSCLGHPGKYSYCIGENAQDSPWVPLHVERGCAAGTSAVTVFACEGPRQVRNSVSQTPEGVLTTIADVMSSLGTSLVTSGSVAETTTGTRQGEIAVVIAGEHMQTIAQHGWSKRDVRRYLAEQARRTVADIKRGGGLRGEVEPGDEQTTIPIVAHPDDIFIIAAGGNEGAMSAVIPSWGPKVSSTAVTWPVTL</sequence>
<name>A0A938B4A3_UNCTE</name>